<accession>A0A8K0SZF4</accession>
<protein>
    <recommendedName>
        <fullName evidence="4">Secreted protein</fullName>
    </recommendedName>
</protein>
<evidence type="ECO:0000313" key="3">
    <source>
        <dbReference type="Proteomes" id="UP000813444"/>
    </source>
</evidence>
<evidence type="ECO:0000313" key="2">
    <source>
        <dbReference type="EMBL" id="KAH7321001.1"/>
    </source>
</evidence>
<keyword evidence="1" id="KW-0732">Signal</keyword>
<feature type="chain" id="PRO_5035422728" description="Secreted protein" evidence="1">
    <location>
        <begin position="17"/>
        <end position="106"/>
    </location>
</feature>
<name>A0A8K0SZF4_9HYPO</name>
<feature type="signal peptide" evidence="1">
    <location>
        <begin position="1"/>
        <end position="16"/>
    </location>
</feature>
<dbReference type="Proteomes" id="UP000813444">
    <property type="component" value="Unassembled WGS sequence"/>
</dbReference>
<comment type="caution">
    <text evidence="2">The sequence shown here is derived from an EMBL/GenBank/DDBJ whole genome shotgun (WGS) entry which is preliminary data.</text>
</comment>
<dbReference type="AlphaFoldDB" id="A0A8K0SZF4"/>
<proteinExistence type="predicted"/>
<sequence length="106" mass="11853">MMRFLLPGLFVPSLQARACSSSAHSGVASIRQDRTLYMSTGSKLPTYVVDTYAHCRNKDEPRLIKFVTVTIPGSAQLHLPALPRFCKHFPQPWPVDQGRTLRLSGQ</sequence>
<gene>
    <name evidence="2" type="ORF">B0I35DRAFT_204358</name>
</gene>
<keyword evidence="3" id="KW-1185">Reference proteome</keyword>
<evidence type="ECO:0008006" key="4">
    <source>
        <dbReference type="Google" id="ProtNLM"/>
    </source>
</evidence>
<reference evidence="2" key="1">
    <citation type="journal article" date="2021" name="Nat. Commun.">
        <title>Genetic determinants of endophytism in the Arabidopsis root mycobiome.</title>
        <authorList>
            <person name="Mesny F."/>
            <person name="Miyauchi S."/>
            <person name="Thiergart T."/>
            <person name="Pickel B."/>
            <person name="Atanasova L."/>
            <person name="Karlsson M."/>
            <person name="Huettel B."/>
            <person name="Barry K.W."/>
            <person name="Haridas S."/>
            <person name="Chen C."/>
            <person name="Bauer D."/>
            <person name="Andreopoulos W."/>
            <person name="Pangilinan J."/>
            <person name="LaButti K."/>
            <person name="Riley R."/>
            <person name="Lipzen A."/>
            <person name="Clum A."/>
            <person name="Drula E."/>
            <person name="Henrissat B."/>
            <person name="Kohler A."/>
            <person name="Grigoriev I.V."/>
            <person name="Martin F.M."/>
            <person name="Hacquard S."/>
        </authorList>
    </citation>
    <scope>NUCLEOTIDE SEQUENCE</scope>
    <source>
        <strain evidence="2">MPI-CAGE-CH-0235</strain>
    </source>
</reference>
<organism evidence="2 3">
    <name type="scientific">Stachybotrys elegans</name>
    <dbReference type="NCBI Taxonomy" id="80388"/>
    <lineage>
        <taxon>Eukaryota</taxon>
        <taxon>Fungi</taxon>
        <taxon>Dikarya</taxon>
        <taxon>Ascomycota</taxon>
        <taxon>Pezizomycotina</taxon>
        <taxon>Sordariomycetes</taxon>
        <taxon>Hypocreomycetidae</taxon>
        <taxon>Hypocreales</taxon>
        <taxon>Stachybotryaceae</taxon>
        <taxon>Stachybotrys</taxon>
    </lineage>
</organism>
<dbReference type="EMBL" id="JAGPNK010000005">
    <property type="protein sequence ID" value="KAH7321001.1"/>
    <property type="molecule type" value="Genomic_DNA"/>
</dbReference>
<evidence type="ECO:0000256" key="1">
    <source>
        <dbReference type="SAM" id="SignalP"/>
    </source>
</evidence>